<gene>
    <name evidence="2" type="ORF">CVT25_008757</name>
</gene>
<dbReference type="EMBL" id="NHYD01001049">
    <property type="protein sequence ID" value="PPQ92407.1"/>
    <property type="molecule type" value="Genomic_DNA"/>
</dbReference>
<dbReference type="InParanoid" id="A0A409XNV6"/>
<evidence type="ECO:0000313" key="3">
    <source>
        <dbReference type="Proteomes" id="UP000283269"/>
    </source>
</evidence>
<dbReference type="AlphaFoldDB" id="A0A409XNV6"/>
<feature type="region of interest" description="Disordered" evidence="1">
    <location>
        <begin position="82"/>
        <end position="102"/>
    </location>
</feature>
<accession>A0A409XNV6</accession>
<keyword evidence="3" id="KW-1185">Reference proteome</keyword>
<feature type="compositionally biased region" description="Basic and acidic residues" evidence="1">
    <location>
        <begin position="93"/>
        <end position="102"/>
    </location>
</feature>
<sequence length="102" mass="11239">MIPRTRTEESINHLPTAGEGRMGSAEGGSVTVVGCTRWSGLFQWRKRTDGVFNANPIPGRLPRAPKVLDSALKRIKLLDTPNNMVQEAQGRTANDDRVWKPG</sequence>
<feature type="compositionally biased region" description="Polar residues" evidence="1">
    <location>
        <begin position="82"/>
        <end position="92"/>
    </location>
</feature>
<evidence type="ECO:0000256" key="1">
    <source>
        <dbReference type="SAM" id="MobiDB-lite"/>
    </source>
</evidence>
<dbReference type="Proteomes" id="UP000283269">
    <property type="component" value="Unassembled WGS sequence"/>
</dbReference>
<evidence type="ECO:0000313" key="2">
    <source>
        <dbReference type="EMBL" id="PPQ92407.1"/>
    </source>
</evidence>
<comment type="caution">
    <text evidence="2">The sequence shown here is derived from an EMBL/GenBank/DDBJ whole genome shotgun (WGS) entry which is preliminary data.</text>
</comment>
<organism evidence="2 3">
    <name type="scientific">Psilocybe cyanescens</name>
    <dbReference type="NCBI Taxonomy" id="93625"/>
    <lineage>
        <taxon>Eukaryota</taxon>
        <taxon>Fungi</taxon>
        <taxon>Dikarya</taxon>
        <taxon>Basidiomycota</taxon>
        <taxon>Agaricomycotina</taxon>
        <taxon>Agaricomycetes</taxon>
        <taxon>Agaricomycetidae</taxon>
        <taxon>Agaricales</taxon>
        <taxon>Agaricineae</taxon>
        <taxon>Strophariaceae</taxon>
        <taxon>Psilocybe</taxon>
    </lineage>
</organism>
<reference evidence="2 3" key="1">
    <citation type="journal article" date="2018" name="Evol. Lett.">
        <title>Horizontal gene cluster transfer increased hallucinogenic mushroom diversity.</title>
        <authorList>
            <person name="Reynolds H.T."/>
            <person name="Vijayakumar V."/>
            <person name="Gluck-Thaler E."/>
            <person name="Korotkin H.B."/>
            <person name="Matheny P.B."/>
            <person name="Slot J.C."/>
        </authorList>
    </citation>
    <scope>NUCLEOTIDE SEQUENCE [LARGE SCALE GENOMIC DNA]</scope>
    <source>
        <strain evidence="2 3">2631</strain>
    </source>
</reference>
<feature type="compositionally biased region" description="Basic and acidic residues" evidence="1">
    <location>
        <begin position="1"/>
        <end position="11"/>
    </location>
</feature>
<protein>
    <submittedName>
        <fullName evidence="2">Uncharacterized protein</fullName>
    </submittedName>
</protein>
<feature type="region of interest" description="Disordered" evidence="1">
    <location>
        <begin position="1"/>
        <end position="27"/>
    </location>
</feature>
<name>A0A409XNV6_PSICY</name>
<proteinExistence type="predicted"/>